<dbReference type="Proteomes" id="UP000288805">
    <property type="component" value="Unassembled WGS sequence"/>
</dbReference>
<gene>
    <name evidence="1" type="ORF">CK203_108478</name>
</gene>
<evidence type="ECO:0000313" key="2">
    <source>
        <dbReference type="Proteomes" id="UP000288805"/>
    </source>
</evidence>
<proteinExistence type="predicted"/>
<reference evidence="1 2" key="1">
    <citation type="journal article" date="2018" name="PLoS Genet.">
        <title>Population sequencing reveals clonal diversity and ancestral inbreeding in the grapevine cultivar Chardonnay.</title>
        <authorList>
            <person name="Roach M.J."/>
            <person name="Johnson D.L."/>
            <person name="Bohlmann J."/>
            <person name="van Vuuren H.J."/>
            <person name="Jones S.J."/>
            <person name="Pretorius I.S."/>
            <person name="Schmidt S.A."/>
            <person name="Borneman A.R."/>
        </authorList>
    </citation>
    <scope>NUCLEOTIDE SEQUENCE [LARGE SCALE GENOMIC DNA]</scope>
    <source>
        <strain evidence="2">cv. Chardonnay</strain>
        <tissue evidence="1">Leaf</tissue>
    </source>
</reference>
<organism evidence="1 2">
    <name type="scientific">Vitis vinifera</name>
    <name type="common">Grape</name>
    <dbReference type="NCBI Taxonomy" id="29760"/>
    <lineage>
        <taxon>Eukaryota</taxon>
        <taxon>Viridiplantae</taxon>
        <taxon>Streptophyta</taxon>
        <taxon>Embryophyta</taxon>
        <taxon>Tracheophyta</taxon>
        <taxon>Spermatophyta</taxon>
        <taxon>Magnoliopsida</taxon>
        <taxon>eudicotyledons</taxon>
        <taxon>Gunneridae</taxon>
        <taxon>Pentapetalae</taxon>
        <taxon>rosids</taxon>
        <taxon>Vitales</taxon>
        <taxon>Vitaceae</taxon>
        <taxon>Viteae</taxon>
        <taxon>Vitis</taxon>
    </lineage>
</organism>
<name>A0A438E8P6_VITVI</name>
<evidence type="ECO:0000313" key="1">
    <source>
        <dbReference type="EMBL" id="RVW44131.1"/>
    </source>
</evidence>
<accession>A0A438E8P6</accession>
<comment type="caution">
    <text evidence="1">The sequence shown here is derived from an EMBL/GenBank/DDBJ whole genome shotgun (WGS) entry which is preliminary data.</text>
</comment>
<dbReference type="EMBL" id="QGNW01001361">
    <property type="protein sequence ID" value="RVW44131.1"/>
    <property type="molecule type" value="Genomic_DNA"/>
</dbReference>
<dbReference type="AlphaFoldDB" id="A0A438E8P6"/>
<protein>
    <submittedName>
        <fullName evidence="1">Uncharacterized protein</fullName>
    </submittedName>
</protein>
<sequence>MNQNQGGNDARHDDDSALSDFSLPLWTTLRLYQMNWWSII</sequence>